<reference evidence="2" key="1">
    <citation type="journal article" date="2004" name="Environ. Microbiol.">
        <title>The genome of Desulfotalea psychrophila, a sulfate-reducing bacterium from permanently cold Arctic sediments.</title>
        <authorList>
            <person name="Rabus R."/>
            <person name="Ruepp A."/>
            <person name="Frickey T."/>
            <person name="Rattei T."/>
            <person name="Fartmann B."/>
            <person name="Stark M."/>
            <person name="Bauer M."/>
            <person name="Zibat A."/>
            <person name="Lombardot T."/>
            <person name="Becker I."/>
            <person name="Amann J."/>
            <person name="Gellner K."/>
            <person name="Teeling H."/>
            <person name="Leuschner W.D."/>
            <person name="Gloeckner F.-O."/>
            <person name="Lupas A.N."/>
            <person name="Amann R."/>
            <person name="Klenk H.-P."/>
        </authorList>
    </citation>
    <scope>NUCLEOTIDE SEQUENCE [LARGE SCALE GENOMIC DNA]</scope>
    <source>
        <strain evidence="2">DSM 12343 / LSv54</strain>
    </source>
</reference>
<organism evidence="1 2">
    <name type="scientific">Desulfotalea psychrophila (strain LSv54 / DSM 12343)</name>
    <dbReference type="NCBI Taxonomy" id="177439"/>
    <lineage>
        <taxon>Bacteria</taxon>
        <taxon>Pseudomonadati</taxon>
        <taxon>Thermodesulfobacteriota</taxon>
        <taxon>Desulfobulbia</taxon>
        <taxon>Desulfobulbales</taxon>
        <taxon>Desulfocapsaceae</taxon>
        <taxon>Desulfotalea</taxon>
    </lineage>
</organism>
<sequence length="107" mass="11720">MTTSRATITEIGNIHIPPIQKNSGPIFTLLCFYIGAIHGIVRMLEWYHGALEKQNLGQGLTWVSRALLGREGGDSCRGASWVQVSGRGLPLPQGLSLFCGLVDLFFY</sequence>
<evidence type="ECO:0000313" key="2">
    <source>
        <dbReference type="Proteomes" id="UP000000602"/>
    </source>
</evidence>
<gene>
    <name evidence="1" type="ordered locus">DP1037</name>
</gene>
<dbReference type="AlphaFoldDB" id="Q6APF8"/>
<accession>Q6APF8</accession>
<dbReference type="HOGENOM" id="CLU_2205838_0_0_7"/>
<dbReference type="Proteomes" id="UP000000602">
    <property type="component" value="Chromosome"/>
</dbReference>
<protein>
    <submittedName>
        <fullName evidence="1">Uncharacterized protein</fullName>
    </submittedName>
</protein>
<keyword evidence="2" id="KW-1185">Reference proteome</keyword>
<dbReference type="EMBL" id="CR522870">
    <property type="protein sequence ID" value="CAG35766.1"/>
    <property type="molecule type" value="Genomic_DNA"/>
</dbReference>
<dbReference type="STRING" id="177439.DP1037"/>
<name>Q6APF8_DESPS</name>
<dbReference type="KEGG" id="dps:DP1037"/>
<evidence type="ECO:0000313" key="1">
    <source>
        <dbReference type="EMBL" id="CAG35766.1"/>
    </source>
</evidence>
<proteinExistence type="predicted"/>